<keyword evidence="2 3" id="KW-0143">Chaperone</keyword>
<dbReference type="PRINTS" id="PR00297">
    <property type="entry name" value="CHAPERONIN10"/>
</dbReference>
<evidence type="ECO:0000313" key="4">
    <source>
        <dbReference type="EMBL" id="PPK62764.1"/>
    </source>
</evidence>
<dbReference type="GO" id="GO:0051087">
    <property type="term" value="F:protein-folding chaperone binding"/>
    <property type="evidence" value="ECO:0007669"/>
    <property type="project" value="TreeGrafter"/>
</dbReference>
<dbReference type="CDD" id="cd00320">
    <property type="entry name" value="cpn10"/>
    <property type="match status" value="1"/>
</dbReference>
<evidence type="ECO:0000313" key="5">
    <source>
        <dbReference type="Proteomes" id="UP000239203"/>
    </source>
</evidence>
<dbReference type="EMBL" id="PTIX01000033">
    <property type="protein sequence ID" value="PPK62764.1"/>
    <property type="molecule type" value="Genomic_DNA"/>
</dbReference>
<dbReference type="GO" id="GO:0044183">
    <property type="term" value="F:protein folding chaperone"/>
    <property type="evidence" value="ECO:0007669"/>
    <property type="project" value="InterPro"/>
</dbReference>
<evidence type="ECO:0000256" key="3">
    <source>
        <dbReference type="RuleBase" id="RU000535"/>
    </source>
</evidence>
<dbReference type="Gene3D" id="2.30.33.40">
    <property type="entry name" value="GroES chaperonin"/>
    <property type="match status" value="1"/>
</dbReference>
<dbReference type="PANTHER" id="PTHR10772:SF63">
    <property type="entry name" value="20 KDA CHAPERONIN, CHLOROPLASTIC"/>
    <property type="match status" value="1"/>
</dbReference>
<sequence length="102" mass="10397">MVQTSWLSAVTKLKPSEDGIAVVKAEPPGGVSLPTQRAGTLSAGVVAAIGPGKRLASGETRPIHLKVGDTVVFDVAAGTGVDINGGEVIMLHETDVLEVRPT</sequence>
<comment type="similarity">
    <text evidence="1 3">Belongs to the GroES chaperonin family.</text>
</comment>
<dbReference type="GO" id="GO:0046872">
    <property type="term" value="F:metal ion binding"/>
    <property type="evidence" value="ECO:0007669"/>
    <property type="project" value="TreeGrafter"/>
</dbReference>
<comment type="subunit">
    <text evidence="3">Heptamer of 7 subunits arranged in a ring.</text>
</comment>
<protein>
    <recommendedName>
        <fullName evidence="3">10 kDa chaperonin</fullName>
    </recommendedName>
</protein>
<dbReference type="SMART" id="SM00883">
    <property type="entry name" value="Cpn10"/>
    <property type="match status" value="1"/>
</dbReference>
<gene>
    <name evidence="4" type="ORF">CLV40_13330</name>
</gene>
<accession>A0A2S6GCP8</accession>
<evidence type="ECO:0000256" key="1">
    <source>
        <dbReference type="ARBA" id="ARBA00006975"/>
    </source>
</evidence>
<dbReference type="Pfam" id="PF00166">
    <property type="entry name" value="Cpn10"/>
    <property type="match status" value="1"/>
</dbReference>
<dbReference type="InterPro" id="IPR020818">
    <property type="entry name" value="Chaperonin_GroES"/>
</dbReference>
<organism evidence="4 5">
    <name type="scientific">Actinokineospora auranticolor</name>
    <dbReference type="NCBI Taxonomy" id="155976"/>
    <lineage>
        <taxon>Bacteria</taxon>
        <taxon>Bacillati</taxon>
        <taxon>Actinomycetota</taxon>
        <taxon>Actinomycetes</taxon>
        <taxon>Pseudonocardiales</taxon>
        <taxon>Pseudonocardiaceae</taxon>
        <taxon>Actinokineospora</taxon>
    </lineage>
</organism>
<dbReference type="GO" id="GO:0051082">
    <property type="term" value="F:unfolded protein binding"/>
    <property type="evidence" value="ECO:0007669"/>
    <property type="project" value="TreeGrafter"/>
</dbReference>
<reference evidence="4 5" key="1">
    <citation type="submission" date="2018-02" db="EMBL/GenBank/DDBJ databases">
        <title>Genomic Encyclopedia of Archaeal and Bacterial Type Strains, Phase II (KMG-II): from individual species to whole genera.</title>
        <authorList>
            <person name="Goeker M."/>
        </authorList>
    </citation>
    <scope>NUCLEOTIDE SEQUENCE [LARGE SCALE GENOMIC DNA]</scope>
    <source>
        <strain evidence="4 5">YU 961-1</strain>
    </source>
</reference>
<dbReference type="GO" id="GO:0005524">
    <property type="term" value="F:ATP binding"/>
    <property type="evidence" value="ECO:0007669"/>
    <property type="project" value="InterPro"/>
</dbReference>
<dbReference type="OrthoDB" id="9806791at2"/>
<comment type="function">
    <text evidence="3">Together with the chaperonin GroEL, plays an essential role in assisting protein folding. The GroEL-GroES system forms a nano-cage that allows encapsulation of the non-native substrate proteins and provides a physical environment optimized to promote and accelerate protein folding. GroES binds to the apical surface of the GroEL ring, thereby capping the opening of the GroEL channel.</text>
</comment>
<proteinExistence type="inferred from homology"/>
<name>A0A2S6GCP8_9PSEU</name>
<dbReference type="Proteomes" id="UP000239203">
    <property type="component" value="Unassembled WGS sequence"/>
</dbReference>
<comment type="caution">
    <text evidence="4">The sequence shown here is derived from an EMBL/GenBank/DDBJ whole genome shotgun (WGS) entry which is preliminary data.</text>
</comment>
<dbReference type="RefSeq" id="WP_104483096.1">
    <property type="nucleotide sequence ID" value="NZ_CP154825.1"/>
</dbReference>
<keyword evidence="5" id="KW-1185">Reference proteome</keyword>
<dbReference type="InterPro" id="IPR011032">
    <property type="entry name" value="GroES-like_sf"/>
</dbReference>
<dbReference type="SUPFAM" id="SSF50129">
    <property type="entry name" value="GroES-like"/>
    <property type="match status" value="1"/>
</dbReference>
<dbReference type="InterPro" id="IPR037124">
    <property type="entry name" value="Chaperonin_GroES_sf"/>
</dbReference>
<dbReference type="PANTHER" id="PTHR10772">
    <property type="entry name" value="10 KDA HEAT SHOCK PROTEIN"/>
    <property type="match status" value="1"/>
</dbReference>
<evidence type="ECO:0000256" key="2">
    <source>
        <dbReference type="ARBA" id="ARBA00023186"/>
    </source>
</evidence>
<dbReference type="AlphaFoldDB" id="A0A2S6GCP8"/>